<organism evidence="2 3">
    <name type="scientific">Lentibacillus kapialis</name>
    <dbReference type="NCBI Taxonomy" id="340214"/>
    <lineage>
        <taxon>Bacteria</taxon>
        <taxon>Bacillati</taxon>
        <taxon>Bacillota</taxon>
        <taxon>Bacilli</taxon>
        <taxon>Bacillales</taxon>
        <taxon>Bacillaceae</taxon>
        <taxon>Lentibacillus</taxon>
    </lineage>
</organism>
<reference evidence="2" key="2">
    <citation type="submission" date="2020-09" db="EMBL/GenBank/DDBJ databases">
        <authorList>
            <person name="Sun Q."/>
            <person name="Ohkuma M."/>
        </authorList>
    </citation>
    <scope>NUCLEOTIDE SEQUENCE</scope>
    <source>
        <strain evidence="2">JCM 12580</strain>
    </source>
</reference>
<dbReference type="Pfam" id="PF02624">
    <property type="entry name" value="YcaO"/>
    <property type="match status" value="1"/>
</dbReference>
<evidence type="ECO:0000313" key="3">
    <source>
        <dbReference type="Proteomes" id="UP000658382"/>
    </source>
</evidence>
<proteinExistence type="predicted"/>
<comment type="caution">
    <text evidence="2">The sequence shown here is derived from an EMBL/GenBank/DDBJ whole genome shotgun (WGS) entry which is preliminary data.</text>
</comment>
<accession>A0A917V0J6</accession>
<dbReference type="InterPro" id="IPR003776">
    <property type="entry name" value="YcaO-like_dom"/>
</dbReference>
<name>A0A917V0J6_9BACI</name>
<sequence>MYKVKRGVPFLINQLQVVRSIFQNDDYTNVIISSSGKTGINGAAVSPSIKKALKAAFGEHLERTSLYLNSVSFSKNSILAYDITNDYVEKMPLERILLTYGSHLFKGKNPEFNDTCGVGSHTNSFYSIESGFLEFIERQSIIFNWLTAKEGEKVNISTFDKKSTIKAINKVTNYVDNIYSFNISLSSNVFVILSIGVGKKNIGIGLAADWEAEDAFLSTLNEMFQFFGNQKNKYEHNDVEKNYSFNTPLEEGDPQYYLKYFMKYFNKDNLLKEYSYLFESSQLEDYKKYKPVNVEELTRFIRKIGNELMIDIKMAYIPSRIKHTPIKIAKFLTNDGFPHMKTEIINTKNITLLEREFTPNKGKFLPFP</sequence>
<dbReference type="RefSeq" id="WP_188634159.1">
    <property type="nucleotide sequence ID" value="NZ_BMNQ01000074.1"/>
</dbReference>
<gene>
    <name evidence="2" type="ORF">GCM10007063_32460</name>
</gene>
<evidence type="ECO:0000259" key="1">
    <source>
        <dbReference type="Pfam" id="PF02624"/>
    </source>
</evidence>
<evidence type="ECO:0000313" key="2">
    <source>
        <dbReference type="EMBL" id="GGK07436.1"/>
    </source>
</evidence>
<protein>
    <recommendedName>
        <fullName evidence="1">YcaO domain-containing protein</fullName>
    </recommendedName>
</protein>
<dbReference type="EMBL" id="BMNQ01000074">
    <property type="protein sequence ID" value="GGK07436.1"/>
    <property type="molecule type" value="Genomic_DNA"/>
</dbReference>
<feature type="domain" description="YcaO" evidence="1">
    <location>
        <begin position="112"/>
        <end position="238"/>
    </location>
</feature>
<dbReference type="AlphaFoldDB" id="A0A917V0J6"/>
<dbReference type="Proteomes" id="UP000658382">
    <property type="component" value="Unassembled WGS sequence"/>
</dbReference>
<reference evidence="2" key="1">
    <citation type="journal article" date="2014" name="Int. J. Syst. Evol. Microbiol.">
        <title>Complete genome sequence of Corynebacterium casei LMG S-19264T (=DSM 44701T), isolated from a smear-ripened cheese.</title>
        <authorList>
            <consortium name="US DOE Joint Genome Institute (JGI-PGF)"/>
            <person name="Walter F."/>
            <person name="Albersmeier A."/>
            <person name="Kalinowski J."/>
            <person name="Ruckert C."/>
        </authorList>
    </citation>
    <scope>NUCLEOTIDE SEQUENCE</scope>
    <source>
        <strain evidence="2">JCM 12580</strain>
    </source>
</reference>
<keyword evidence="3" id="KW-1185">Reference proteome</keyword>